<dbReference type="NCBIfam" id="NF047389">
    <property type="entry name" value="ATPase_Sll1717"/>
    <property type="match status" value="1"/>
</dbReference>
<sequence length="470" mass="52521">MSREQFISYVQESDARTDPNLDLYRVETQAMKRLATTADRAFLAVGLKGVGKTACFKSLSAGRDVDFVQAISAGTQEPLSIEGSRPTLQFVEEIRSELVMQALNTLVEKLKIDKKLAKKVPDDLHQEARVLVTNLWKRLKDAFGNLGGITILGCGISFRNRQQQDTGLRLVPRDEYTRAFSIVERLSKSIDFRIVVDDPESVFAADEGLNENLVAALAIAAHELQTRLTNFKCIVLMKPNVLRALRRVDEFVNLPPNGRVRLSWTDEELKDVIRLRAKAAQIDLATAFKADPEPALDAIVKDCRSGPRDALRRLELHFDAHLDEPVTPETLEKTIDSYSEACFEQMYGAYERQYRGLSRAAIVLFEGPSASVPKVNIRNRLDSMIGSSKEILAFKDESWARDATLFADLLVQFGLVAIQTANGIVLPYHAHYPEEAARSDAVFTLIPGLRGRANIRAAKTNPAIERRKGR</sequence>
<gene>
    <name evidence="1" type="ORF">PY649_07750</name>
</gene>
<keyword evidence="2" id="KW-1185">Reference proteome</keyword>
<proteinExistence type="predicted"/>
<dbReference type="InterPro" id="IPR059206">
    <property type="entry name" value="Sll1717-like"/>
</dbReference>
<dbReference type="Proteomes" id="UP001172645">
    <property type="component" value="Unassembled WGS sequence"/>
</dbReference>
<evidence type="ECO:0008006" key="3">
    <source>
        <dbReference type="Google" id="ProtNLM"/>
    </source>
</evidence>
<comment type="caution">
    <text evidence="1">The sequence shown here is derived from an EMBL/GenBank/DDBJ whole genome shotgun (WGS) entry which is preliminary data.</text>
</comment>
<evidence type="ECO:0000313" key="2">
    <source>
        <dbReference type="Proteomes" id="UP001172645"/>
    </source>
</evidence>
<dbReference type="EMBL" id="JARFYM010000004">
    <property type="protein sequence ID" value="MDL2398780.1"/>
    <property type="molecule type" value="Genomic_DNA"/>
</dbReference>
<reference evidence="1" key="1">
    <citation type="submission" date="2023-06" db="EMBL/GenBank/DDBJ databases">
        <title>Phylogenetic Diversity of Rhizobium strains.</title>
        <authorList>
            <person name="Moura F.T."/>
            <person name="Helene L.C.F."/>
            <person name="Hungria M."/>
        </authorList>
    </citation>
    <scope>NUCLEOTIDE SEQUENCE</scope>
    <source>
        <strain evidence="1">CCGE526</strain>
    </source>
</reference>
<name>A0ABT7JSQ5_9HYPH</name>
<dbReference type="RefSeq" id="WP_285867660.1">
    <property type="nucleotide sequence ID" value="NZ_JARFYM010000004.1"/>
</dbReference>
<organism evidence="1 2">
    <name type="scientific">Rhizobium mayense</name>
    <dbReference type="NCBI Taxonomy" id="1312184"/>
    <lineage>
        <taxon>Bacteria</taxon>
        <taxon>Pseudomonadati</taxon>
        <taxon>Pseudomonadota</taxon>
        <taxon>Alphaproteobacteria</taxon>
        <taxon>Hyphomicrobiales</taxon>
        <taxon>Rhizobiaceae</taxon>
        <taxon>Rhizobium/Agrobacterium group</taxon>
        <taxon>Rhizobium</taxon>
    </lineage>
</organism>
<accession>A0ABT7JSQ5</accession>
<evidence type="ECO:0000313" key="1">
    <source>
        <dbReference type="EMBL" id="MDL2398780.1"/>
    </source>
</evidence>
<protein>
    <recommendedName>
        <fullName evidence="3">ATP-binding protein</fullName>
    </recommendedName>
</protein>